<evidence type="ECO:0000313" key="3">
    <source>
        <dbReference type="Proteomes" id="UP000815677"/>
    </source>
</evidence>
<gene>
    <name evidence="2" type="ORF">MCHLO_07066</name>
</gene>
<keyword evidence="3" id="KW-1185">Reference proteome</keyword>
<protein>
    <submittedName>
        <fullName evidence="2">Uncharacterized protein</fullName>
    </submittedName>
</protein>
<feature type="compositionally biased region" description="Pro residues" evidence="1">
    <location>
        <begin position="262"/>
        <end position="275"/>
    </location>
</feature>
<dbReference type="Proteomes" id="UP000815677">
    <property type="component" value="Unassembled WGS sequence"/>
</dbReference>
<sequence length="415" mass="45687">MRAECRCIVACCRTRAVGKNVGTAFADKPAVRYVGGPSMMAGGKLRYTCYFLFWTQGLPPFVSDDNEHHEFHAPSRLESWPRHAERIPLGPKCQNIPILAVSRKHNKPVLPALTISRPAASNVTICDDSAPETPVVSTPFELPPMLATSPLRLPFLDLTVQSPPEPPALGLPSVCNPNSPYVPWESPVRRRYLRPLASPAPSQVSRYSRPESRSGARAPEPMAPPRRFVRLSKSLKNIKQSLKQGVRHVKNALCRTQKTRPAPHPTPPVTPPIPSPSVSCESSKTNTLADWLRDCATHIDSATPNYMTLEEYEERGSWRERDSRSVDAESEVASPRLSVFGGDHASSRVPSPSPGPISTTCTDSDVFPRLSRLDLWPAPPGSAPDWSLDRDRMPGGWTSSPARKLYEQSVNCIDA</sequence>
<accession>A0ABQ0LGZ3</accession>
<organism evidence="2 3">
    <name type="scientific">Mycena chlorophos</name>
    <name type="common">Agaric fungus</name>
    <name type="synonym">Agaricus chlorophos</name>
    <dbReference type="NCBI Taxonomy" id="658473"/>
    <lineage>
        <taxon>Eukaryota</taxon>
        <taxon>Fungi</taxon>
        <taxon>Dikarya</taxon>
        <taxon>Basidiomycota</taxon>
        <taxon>Agaricomycotina</taxon>
        <taxon>Agaricomycetes</taxon>
        <taxon>Agaricomycetidae</taxon>
        <taxon>Agaricales</taxon>
        <taxon>Marasmiineae</taxon>
        <taxon>Mycenaceae</taxon>
        <taxon>Mycena</taxon>
    </lineage>
</organism>
<dbReference type="EMBL" id="DF845807">
    <property type="protein sequence ID" value="GAT49777.1"/>
    <property type="molecule type" value="Genomic_DNA"/>
</dbReference>
<reference evidence="2" key="1">
    <citation type="submission" date="2014-09" db="EMBL/GenBank/DDBJ databases">
        <title>Genome sequence of the luminous mushroom Mycena chlorophos for searching fungal bioluminescence genes.</title>
        <authorList>
            <person name="Tanaka Y."/>
            <person name="Kasuga D."/>
            <person name="Oba Y."/>
            <person name="Hase S."/>
            <person name="Sato K."/>
            <person name="Oba Y."/>
            <person name="Sakakibara Y."/>
        </authorList>
    </citation>
    <scope>NUCLEOTIDE SEQUENCE</scope>
</reference>
<feature type="region of interest" description="Disordered" evidence="1">
    <location>
        <begin position="195"/>
        <end position="226"/>
    </location>
</feature>
<name>A0ABQ0LGZ3_MYCCL</name>
<feature type="region of interest" description="Disordered" evidence="1">
    <location>
        <begin position="378"/>
        <end position="401"/>
    </location>
</feature>
<feature type="region of interest" description="Disordered" evidence="1">
    <location>
        <begin position="258"/>
        <end position="281"/>
    </location>
</feature>
<evidence type="ECO:0000313" key="2">
    <source>
        <dbReference type="EMBL" id="GAT49777.1"/>
    </source>
</evidence>
<evidence type="ECO:0000256" key="1">
    <source>
        <dbReference type="SAM" id="MobiDB-lite"/>
    </source>
</evidence>
<feature type="region of interest" description="Disordered" evidence="1">
    <location>
        <begin position="338"/>
        <end position="359"/>
    </location>
</feature>
<proteinExistence type="predicted"/>